<organism evidence="2 3">
    <name type="scientific">Adineta steineri</name>
    <dbReference type="NCBI Taxonomy" id="433720"/>
    <lineage>
        <taxon>Eukaryota</taxon>
        <taxon>Metazoa</taxon>
        <taxon>Spiralia</taxon>
        <taxon>Gnathifera</taxon>
        <taxon>Rotifera</taxon>
        <taxon>Eurotatoria</taxon>
        <taxon>Bdelloidea</taxon>
        <taxon>Adinetida</taxon>
        <taxon>Adinetidae</taxon>
        <taxon>Adineta</taxon>
    </lineage>
</organism>
<dbReference type="AlphaFoldDB" id="A0A815HZ60"/>
<dbReference type="Proteomes" id="UP000663860">
    <property type="component" value="Unassembled WGS sequence"/>
</dbReference>
<feature type="domain" description="ELMO" evidence="1">
    <location>
        <begin position="112"/>
        <end position="293"/>
    </location>
</feature>
<accession>A0A815HZ60</accession>
<sequence>MSWPYGFHLVAQLFLPFQRIFMYFLTGKSELERIIANRTLPFASRVHQIEKSINYTTTKNLDYDIEQVKLDKNKSLIHDQLNIVIHKLELYQKLIRQINDIRMTKVTSTDEKHLELFEKIWSRLVTQSNDDHEPMNMISKRWTKIGFQGSNPLTDFRGMGLLGLQSIEYLSRDKETCLTCVNIPPPNDYSFAIGVVNIVSWLVNLLEVDPSMKTNFHPLLTHFSLHPFDPSMKTNFHPLLTHFSLHPCNLDEFFRLFLLIFNEWHEFWIDQQANIMQFEQLSKIFRAQMLIECQQWRPIQRGFSKKISK</sequence>
<name>A0A815HZ60_9BILA</name>
<reference evidence="2" key="1">
    <citation type="submission" date="2021-02" db="EMBL/GenBank/DDBJ databases">
        <authorList>
            <person name="Nowell W R."/>
        </authorList>
    </citation>
    <scope>NUCLEOTIDE SEQUENCE</scope>
</reference>
<evidence type="ECO:0000259" key="1">
    <source>
        <dbReference type="PROSITE" id="PS51335"/>
    </source>
</evidence>
<dbReference type="InterPro" id="IPR050868">
    <property type="entry name" value="ELMO_domain-containing"/>
</dbReference>
<evidence type="ECO:0000313" key="3">
    <source>
        <dbReference type="Proteomes" id="UP000663860"/>
    </source>
</evidence>
<dbReference type="PANTHER" id="PTHR12771">
    <property type="entry name" value="ENGULFMENT AND CELL MOTILITY"/>
    <property type="match status" value="1"/>
</dbReference>
<dbReference type="EMBL" id="CAJNOE010000929">
    <property type="protein sequence ID" value="CAF1360459.1"/>
    <property type="molecule type" value="Genomic_DNA"/>
</dbReference>
<proteinExistence type="predicted"/>
<evidence type="ECO:0000313" key="2">
    <source>
        <dbReference type="EMBL" id="CAF1360459.1"/>
    </source>
</evidence>
<dbReference type="PROSITE" id="PS51335">
    <property type="entry name" value="ELMO"/>
    <property type="match status" value="1"/>
</dbReference>
<protein>
    <recommendedName>
        <fullName evidence="1">ELMO domain-containing protein</fullName>
    </recommendedName>
</protein>
<comment type="caution">
    <text evidence="2">The sequence shown here is derived from an EMBL/GenBank/DDBJ whole genome shotgun (WGS) entry which is preliminary data.</text>
</comment>
<dbReference type="InterPro" id="IPR006816">
    <property type="entry name" value="ELMO_dom"/>
</dbReference>
<dbReference type="PANTHER" id="PTHR12771:SF51">
    <property type="entry name" value="LD01482P"/>
    <property type="match status" value="1"/>
</dbReference>
<dbReference type="GO" id="GO:0005096">
    <property type="term" value="F:GTPase activator activity"/>
    <property type="evidence" value="ECO:0007669"/>
    <property type="project" value="TreeGrafter"/>
</dbReference>
<dbReference type="Pfam" id="PF04727">
    <property type="entry name" value="ELMO_CED12"/>
    <property type="match status" value="1"/>
</dbReference>
<gene>
    <name evidence="2" type="ORF">IZO911_LOCUS37288</name>
</gene>